<organism evidence="3 4">
    <name type="scientific">Microbulbifer flavimaris</name>
    <dbReference type="NCBI Taxonomy" id="1781068"/>
    <lineage>
        <taxon>Bacteria</taxon>
        <taxon>Pseudomonadati</taxon>
        <taxon>Pseudomonadota</taxon>
        <taxon>Gammaproteobacteria</taxon>
        <taxon>Cellvibrionales</taxon>
        <taxon>Microbulbiferaceae</taxon>
        <taxon>Microbulbifer</taxon>
    </lineage>
</organism>
<dbReference type="SUPFAM" id="SSF55797">
    <property type="entry name" value="PR-1-like"/>
    <property type="match status" value="1"/>
</dbReference>
<dbReference type="RefSeq" id="WP_082679534.1">
    <property type="nucleotide sequence ID" value="NZ_LRFG02000003.1"/>
</dbReference>
<proteinExistence type="predicted"/>
<dbReference type="SMART" id="SM00198">
    <property type="entry name" value="SCP"/>
    <property type="match status" value="1"/>
</dbReference>
<feature type="domain" description="SCP" evidence="2">
    <location>
        <begin position="28"/>
        <end position="202"/>
    </location>
</feature>
<comment type="caution">
    <text evidence="3">The sequence shown here is derived from an EMBL/GenBank/DDBJ whole genome shotgun (WGS) entry which is preliminary data.</text>
</comment>
<dbReference type="CDD" id="cd05380">
    <property type="entry name" value="CAP_euk"/>
    <property type="match status" value="1"/>
</dbReference>
<protein>
    <recommendedName>
        <fullName evidence="2">SCP domain-containing protein</fullName>
    </recommendedName>
</protein>
<dbReference type="Proteomes" id="UP000218427">
    <property type="component" value="Unassembled WGS sequence"/>
</dbReference>
<keyword evidence="1" id="KW-0732">Signal</keyword>
<name>A0ABX4HYA9_9GAMM</name>
<dbReference type="InterPro" id="IPR014044">
    <property type="entry name" value="CAP_dom"/>
</dbReference>
<dbReference type="InterPro" id="IPR018244">
    <property type="entry name" value="Allrgn_V5/Tpx1_CS"/>
</dbReference>
<gene>
    <name evidence="3" type="ORF">AWR36_010405</name>
</gene>
<dbReference type="PROSITE" id="PS01010">
    <property type="entry name" value="CRISP_2"/>
    <property type="match status" value="1"/>
</dbReference>
<dbReference type="PANTHER" id="PTHR10334">
    <property type="entry name" value="CYSTEINE-RICH SECRETORY PROTEIN-RELATED"/>
    <property type="match status" value="1"/>
</dbReference>
<dbReference type="Gene3D" id="3.40.33.10">
    <property type="entry name" value="CAP"/>
    <property type="match status" value="1"/>
</dbReference>
<accession>A0ABX4HYA9</accession>
<sequence>MLRIFILLVLLAPLSANSGPTGTSPACGTPSDCLLVQLHNQVRESLNAGRLPNSPKPSPPVTMLKHDTALARTAHNWSGAQCNSRRGHNKNRRGDYLANGGNPAYPAIGENIFYHSARLPESEALKLAVNSWAAEARDFQFGPFKNLKVGHYTQLIWNTKNAFDAQGRKLPRAVGCGVYHCPSGKFRTIVTCNYAPAGNIYRELPYRVD</sequence>
<reference evidence="3" key="1">
    <citation type="submission" date="2017-08" db="EMBL/GenBank/DDBJ databases">
        <title>Microbulbifer marisrubri sp. nov., a halophilic alphaproteobacterium isolated from marine sediment of the Yellow Sea, China.</title>
        <authorList>
            <person name="Zhang G."/>
            <person name="Xiong Q."/>
        </authorList>
    </citation>
    <scope>NUCLEOTIDE SEQUENCE [LARGE SCALE GENOMIC DNA]</scope>
    <source>
        <strain evidence="3">WRN-8</strain>
    </source>
</reference>
<dbReference type="PRINTS" id="PR00837">
    <property type="entry name" value="V5TPXLIKE"/>
</dbReference>
<evidence type="ECO:0000256" key="1">
    <source>
        <dbReference type="SAM" id="SignalP"/>
    </source>
</evidence>
<evidence type="ECO:0000313" key="4">
    <source>
        <dbReference type="Proteomes" id="UP000218427"/>
    </source>
</evidence>
<feature type="signal peptide" evidence="1">
    <location>
        <begin position="1"/>
        <end position="18"/>
    </location>
</feature>
<evidence type="ECO:0000259" key="2">
    <source>
        <dbReference type="SMART" id="SM00198"/>
    </source>
</evidence>
<keyword evidence="4" id="KW-1185">Reference proteome</keyword>
<evidence type="ECO:0000313" key="3">
    <source>
        <dbReference type="EMBL" id="PCO05130.1"/>
    </source>
</evidence>
<dbReference type="EMBL" id="LRFG02000003">
    <property type="protein sequence ID" value="PCO05130.1"/>
    <property type="molecule type" value="Genomic_DNA"/>
</dbReference>
<dbReference type="Pfam" id="PF00188">
    <property type="entry name" value="CAP"/>
    <property type="match status" value="1"/>
</dbReference>
<feature type="chain" id="PRO_5046837004" description="SCP domain-containing protein" evidence="1">
    <location>
        <begin position="19"/>
        <end position="209"/>
    </location>
</feature>
<dbReference type="InterPro" id="IPR035940">
    <property type="entry name" value="CAP_sf"/>
</dbReference>
<dbReference type="InterPro" id="IPR001283">
    <property type="entry name" value="CRISP-related"/>
</dbReference>